<comment type="caution">
    <text evidence="2">The sequence shown here is derived from an EMBL/GenBank/DDBJ whole genome shotgun (WGS) entry which is preliminary data.</text>
</comment>
<evidence type="ECO:0000256" key="1">
    <source>
        <dbReference type="SAM" id="MobiDB-lite"/>
    </source>
</evidence>
<protein>
    <submittedName>
        <fullName evidence="2">Uncharacterized protein</fullName>
    </submittedName>
</protein>
<dbReference type="RefSeq" id="WP_378243872.1">
    <property type="nucleotide sequence ID" value="NZ_JBHRWK010000064.1"/>
</dbReference>
<dbReference type="Proteomes" id="UP001595645">
    <property type="component" value="Unassembled WGS sequence"/>
</dbReference>
<feature type="compositionally biased region" description="Low complexity" evidence="1">
    <location>
        <begin position="50"/>
        <end position="59"/>
    </location>
</feature>
<proteinExistence type="predicted"/>
<name>A0ABV7P8H8_9PSEU</name>
<keyword evidence="3" id="KW-1185">Reference proteome</keyword>
<gene>
    <name evidence="2" type="ORF">ACFOSH_33605</name>
</gene>
<organism evidence="2 3">
    <name type="scientific">Amycolatopsis speibonae</name>
    <dbReference type="NCBI Taxonomy" id="1450224"/>
    <lineage>
        <taxon>Bacteria</taxon>
        <taxon>Bacillati</taxon>
        <taxon>Actinomycetota</taxon>
        <taxon>Actinomycetes</taxon>
        <taxon>Pseudonocardiales</taxon>
        <taxon>Pseudonocardiaceae</taxon>
        <taxon>Amycolatopsis</taxon>
    </lineage>
</organism>
<evidence type="ECO:0000313" key="3">
    <source>
        <dbReference type="Proteomes" id="UP001595645"/>
    </source>
</evidence>
<reference evidence="3" key="1">
    <citation type="journal article" date="2019" name="Int. J. Syst. Evol. Microbiol.">
        <title>The Global Catalogue of Microorganisms (GCM) 10K type strain sequencing project: providing services to taxonomists for standard genome sequencing and annotation.</title>
        <authorList>
            <consortium name="The Broad Institute Genomics Platform"/>
            <consortium name="The Broad Institute Genome Sequencing Center for Infectious Disease"/>
            <person name="Wu L."/>
            <person name="Ma J."/>
        </authorList>
    </citation>
    <scope>NUCLEOTIDE SEQUENCE [LARGE SCALE GENOMIC DNA]</scope>
    <source>
        <strain evidence="3">CGMCC 4.7676</strain>
    </source>
</reference>
<evidence type="ECO:0000313" key="2">
    <source>
        <dbReference type="EMBL" id="MFC3454398.1"/>
    </source>
</evidence>
<feature type="region of interest" description="Disordered" evidence="1">
    <location>
        <begin position="1"/>
        <end position="22"/>
    </location>
</feature>
<sequence length="150" mass="16144">MSTIPSLSEDEARDLWAGDRPGRDEYFFATGTVWAWGFETGLLEIDDQAARAPAGRVPRGPGPARGPTARPDPGRPPRTRGAPAGTPGERGMPPPVHLPRHPGLDRSPRTAWGPLSRSAVKVLGSCDCETLDHFRRNPDQAARPARTIAP</sequence>
<dbReference type="EMBL" id="JBHRWK010000064">
    <property type="protein sequence ID" value="MFC3454398.1"/>
    <property type="molecule type" value="Genomic_DNA"/>
</dbReference>
<accession>A0ABV7P8H8</accession>
<feature type="compositionally biased region" description="Basic and acidic residues" evidence="1">
    <location>
        <begin position="13"/>
        <end position="22"/>
    </location>
</feature>
<feature type="region of interest" description="Disordered" evidence="1">
    <location>
        <begin position="47"/>
        <end position="115"/>
    </location>
</feature>